<dbReference type="SUPFAM" id="SSF52374">
    <property type="entry name" value="Nucleotidylyl transferase"/>
    <property type="match status" value="1"/>
</dbReference>
<sequence>MLRIHDTRAGQVVPVQFGRLVRIYTCGPAVHRRAHLGDLRTHVLSDLVRRILERRRARVLACRNITDVGHLNDSEGDHEDAFRADATALNLRPPEHTPRASENVEPMIELVAKLVERGHAYTAPDGSVFFDVRTFPAYGELSGDRPEAPRPADWALWEPGDGELSWDSPWGRGVPGRHVACSALSLRFLGPAVDLHLGDIERCFPHDEAERAQSDAATGHEVVRHWVHGERLLFDGRAGSDVVLLSDVTAAGLDPLAVRMAFLEHHYRRRLDLTWDTLRAADRTLRRWRSRVAEWAESPSAPMAAGHVERVESALGDDLDTPAALRVLGELERDGSVPPGAKLEAFLHVDQVLGLDLPIDIGKAPTLPAGGQTWA</sequence>
<dbReference type="AlphaFoldDB" id="A0A1I0KSX1"/>
<evidence type="ECO:0000256" key="5">
    <source>
        <dbReference type="ARBA" id="ARBA00022741"/>
    </source>
</evidence>
<dbReference type="Pfam" id="PF01406">
    <property type="entry name" value="tRNA-synt_1e"/>
    <property type="match status" value="1"/>
</dbReference>
<dbReference type="Gene3D" id="3.40.50.620">
    <property type="entry name" value="HUPs"/>
    <property type="match status" value="1"/>
</dbReference>
<dbReference type="GO" id="GO:0006423">
    <property type="term" value="P:cysteinyl-tRNA aminoacylation"/>
    <property type="evidence" value="ECO:0007669"/>
    <property type="project" value="TreeGrafter"/>
</dbReference>
<proteinExistence type="predicted"/>
<keyword evidence="7" id="KW-0067">ATP-binding</keyword>
<evidence type="ECO:0000256" key="1">
    <source>
        <dbReference type="ARBA" id="ARBA00001947"/>
    </source>
</evidence>
<dbReference type="PANTHER" id="PTHR10890:SF3">
    <property type="entry name" value="CYSTEINE--TRNA LIGASE, CYTOPLASMIC"/>
    <property type="match status" value="1"/>
</dbReference>
<evidence type="ECO:0000256" key="4">
    <source>
        <dbReference type="ARBA" id="ARBA00022723"/>
    </source>
</evidence>
<dbReference type="RefSeq" id="WP_091086912.1">
    <property type="nucleotide sequence ID" value="NZ_FOHX01000009.1"/>
</dbReference>
<keyword evidence="3" id="KW-0436">Ligase</keyword>
<comment type="subunit">
    <text evidence="2">Monomer.</text>
</comment>
<name>A0A1I0KSX1_9ACTN</name>
<dbReference type="GO" id="GO:0005524">
    <property type="term" value="F:ATP binding"/>
    <property type="evidence" value="ECO:0007669"/>
    <property type="project" value="UniProtKB-KW"/>
</dbReference>
<dbReference type="InterPro" id="IPR009080">
    <property type="entry name" value="tRNAsynth_Ia_anticodon-bd"/>
</dbReference>
<keyword evidence="4" id="KW-0479">Metal-binding</keyword>
<dbReference type="SUPFAM" id="SSF47323">
    <property type="entry name" value="Anticodon-binding domain of a subclass of class I aminoacyl-tRNA synthetases"/>
    <property type="match status" value="1"/>
</dbReference>
<keyword evidence="9" id="KW-0030">Aminoacyl-tRNA synthetase</keyword>
<dbReference type="InterPro" id="IPR032678">
    <property type="entry name" value="tRNA-synt_1_cat_dom"/>
</dbReference>
<evidence type="ECO:0000256" key="7">
    <source>
        <dbReference type="ARBA" id="ARBA00022840"/>
    </source>
</evidence>
<keyword evidence="6" id="KW-0862">Zinc</keyword>
<dbReference type="InterPro" id="IPR014729">
    <property type="entry name" value="Rossmann-like_a/b/a_fold"/>
</dbReference>
<evidence type="ECO:0000256" key="2">
    <source>
        <dbReference type="ARBA" id="ARBA00011245"/>
    </source>
</evidence>
<keyword evidence="5" id="KW-0547">Nucleotide-binding</keyword>
<dbReference type="OrthoDB" id="9815130at2"/>
<dbReference type="PRINTS" id="PR00983">
    <property type="entry name" value="TRNASYNTHCYS"/>
</dbReference>
<dbReference type="PANTHER" id="PTHR10890">
    <property type="entry name" value="CYSTEINYL-TRNA SYNTHETASE"/>
    <property type="match status" value="1"/>
</dbReference>
<dbReference type="EMBL" id="FOHX01000009">
    <property type="protein sequence ID" value="SEU28737.1"/>
    <property type="molecule type" value="Genomic_DNA"/>
</dbReference>
<evidence type="ECO:0000256" key="6">
    <source>
        <dbReference type="ARBA" id="ARBA00022833"/>
    </source>
</evidence>
<accession>A0A1I0KSX1</accession>
<keyword evidence="10" id="KW-1185">Reference proteome</keyword>
<reference evidence="9 10" key="1">
    <citation type="submission" date="2016-10" db="EMBL/GenBank/DDBJ databases">
        <authorList>
            <person name="de Groot N.N."/>
        </authorList>
    </citation>
    <scope>NUCLEOTIDE SEQUENCE [LARGE SCALE GENOMIC DNA]</scope>
    <source>
        <strain evidence="9 10">CGMCC 4.5598</strain>
    </source>
</reference>
<dbReference type="Gene3D" id="1.20.120.640">
    <property type="entry name" value="Anticodon-binding domain of a subclass of class I aminoacyl-tRNA synthetases"/>
    <property type="match status" value="1"/>
</dbReference>
<organism evidence="9 10">
    <name type="scientific">Nonomuraea wenchangensis</name>
    <dbReference type="NCBI Taxonomy" id="568860"/>
    <lineage>
        <taxon>Bacteria</taxon>
        <taxon>Bacillati</taxon>
        <taxon>Actinomycetota</taxon>
        <taxon>Actinomycetes</taxon>
        <taxon>Streptosporangiales</taxon>
        <taxon>Streptosporangiaceae</taxon>
        <taxon>Nonomuraea</taxon>
    </lineage>
</organism>
<dbReference type="GO" id="GO:0004817">
    <property type="term" value="F:cysteine-tRNA ligase activity"/>
    <property type="evidence" value="ECO:0007669"/>
    <property type="project" value="TreeGrafter"/>
</dbReference>
<protein>
    <submittedName>
        <fullName evidence="9">Cysteinyl-tRNA synthetase</fullName>
    </submittedName>
</protein>
<dbReference type="Proteomes" id="UP000199361">
    <property type="component" value="Unassembled WGS sequence"/>
</dbReference>
<evidence type="ECO:0000313" key="9">
    <source>
        <dbReference type="EMBL" id="SEU28737.1"/>
    </source>
</evidence>
<dbReference type="InterPro" id="IPR024909">
    <property type="entry name" value="Cys-tRNA/MSH_ligase"/>
</dbReference>
<comment type="cofactor">
    <cofactor evidence="1">
        <name>Zn(2+)</name>
        <dbReference type="ChEBI" id="CHEBI:29105"/>
    </cofactor>
</comment>
<dbReference type="GO" id="GO:0046872">
    <property type="term" value="F:metal ion binding"/>
    <property type="evidence" value="ECO:0007669"/>
    <property type="project" value="UniProtKB-KW"/>
</dbReference>
<evidence type="ECO:0000256" key="3">
    <source>
        <dbReference type="ARBA" id="ARBA00022598"/>
    </source>
</evidence>
<dbReference type="STRING" id="568860.SAMN05421811_109263"/>
<dbReference type="GO" id="GO:0005829">
    <property type="term" value="C:cytosol"/>
    <property type="evidence" value="ECO:0007669"/>
    <property type="project" value="TreeGrafter"/>
</dbReference>
<feature type="domain" description="tRNA synthetases class I catalytic" evidence="8">
    <location>
        <begin position="19"/>
        <end position="281"/>
    </location>
</feature>
<evidence type="ECO:0000313" key="10">
    <source>
        <dbReference type="Proteomes" id="UP000199361"/>
    </source>
</evidence>
<evidence type="ECO:0000259" key="8">
    <source>
        <dbReference type="Pfam" id="PF01406"/>
    </source>
</evidence>
<gene>
    <name evidence="9" type="ORF">SAMN05421811_109263</name>
</gene>